<dbReference type="InterPro" id="IPR000014">
    <property type="entry name" value="PAS"/>
</dbReference>
<evidence type="ECO:0000313" key="3">
    <source>
        <dbReference type="EMBL" id="STZ56315.1"/>
    </source>
</evidence>
<proteinExistence type="predicted"/>
<name>A0A378T8Y6_MORLA</name>
<dbReference type="GO" id="GO:0071111">
    <property type="term" value="F:cyclic-guanylate-specific phosphodiesterase activity"/>
    <property type="evidence" value="ECO:0007669"/>
    <property type="project" value="InterPro"/>
</dbReference>
<dbReference type="Pfam" id="PF00990">
    <property type="entry name" value="GGDEF"/>
    <property type="match status" value="1"/>
</dbReference>
<evidence type="ECO:0000259" key="1">
    <source>
        <dbReference type="PROSITE" id="PS50883"/>
    </source>
</evidence>
<dbReference type="SMART" id="SM00052">
    <property type="entry name" value="EAL"/>
    <property type="match status" value="1"/>
</dbReference>
<dbReference type="Gene3D" id="3.30.70.270">
    <property type="match status" value="1"/>
</dbReference>
<dbReference type="NCBIfam" id="TIGR00229">
    <property type="entry name" value="sensory_box"/>
    <property type="match status" value="1"/>
</dbReference>
<organism evidence="3 4">
    <name type="scientific">Moraxella lacunata</name>
    <dbReference type="NCBI Taxonomy" id="477"/>
    <lineage>
        <taxon>Bacteria</taxon>
        <taxon>Pseudomonadati</taxon>
        <taxon>Pseudomonadota</taxon>
        <taxon>Gammaproteobacteria</taxon>
        <taxon>Moraxellales</taxon>
        <taxon>Moraxellaceae</taxon>
        <taxon>Moraxella</taxon>
    </lineage>
</organism>
<dbReference type="PANTHER" id="PTHR33121">
    <property type="entry name" value="CYCLIC DI-GMP PHOSPHODIESTERASE PDEF"/>
    <property type="match status" value="1"/>
</dbReference>
<dbReference type="Proteomes" id="UP000254437">
    <property type="component" value="Unassembled WGS sequence"/>
</dbReference>
<accession>A0A378T8Y6</accession>
<dbReference type="SUPFAM" id="SSF55073">
    <property type="entry name" value="Nucleotide cyclase"/>
    <property type="match status" value="1"/>
</dbReference>
<evidence type="ECO:0000313" key="4">
    <source>
        <dbReference type="Proteomes" id="UP000254437"/>
    </source>
</evidence>
<dbReference type="AlphaFoldDB" id="A0A378T8Y6"/>
<gene>
    <name evidence="3" type="primary">cph2</name>
    <name evidence="3" type="ORF">NCTC10359_00928</name>
</gene>
<dbReference type="SUPFAM" id="SSF141868">
    <property type="entry name" value="EAL domain-like"/>
    <property type="match status" value="1"/>
</dbReference>
<dbReference type="InterPro" id="IPR050706">
    <property type="entry name" value="Cyclic-di-GMP_PDE-like"/>
</dbReference>
<dbReference type="SMART" id="SM00267">
    <property type="entry name" value="GGDEF"/>
    <property type="match status" value="1"/>
</dbReference>
<dbReference type="STRING" id="477.A9309_05535"/>
<dbReference type="NCBIfam" id="TIGR00254">
    <property type="entry name" value="GGDEF"/>
    <property type="match status" value="1"/>
</dbReference>
<evidence type="ECO:0000259" key="2">
    <source>
        <dbReference type="PROSITE" id="PS50887"/>
    </source>
</evidence>
<dbReference type="Pfam" id="PF13426">
    <property type="entry name" value="PAS_9"/>
    <property type="match status" value="1"/>
</dbReference>
<dbReference type="CDD" id="cd01948">
    <property type="entry name" value="EAL"/>
    <property type="match status" value="1"/>
</dbReference>
<dbReference type="InterPro" id="IPR001633">
    <property type="entry name" value="EAL_dom"/>
</dbReference>
<feature type="domain" description="EAL" evidence="1">
    <location>
        <begin position="484"/>
        <end position="734"/>
    </location>
</feature>
<dbReference type="InterPro" id="IPR035965">
    <property type="entry name" value="PAS-like_dom_sf"/>
</dbReference>
<sequence length="734" mass="81351">MFCKNISKYYKLVQILQIFWVNQRQPVRIAFLTYCMSMKKNILNLLFIDEEQLYAEHLISHLSEYFDEVNLGFWDEKAEFVKSLRQEWDVLVFHRAYDMNFADVVGILQEEQVNLPVIHLVQSNEQASLNEHGNPEVVHGDMIKSLAKGDDRLIVSAICLQADYVRAKRQTAHLKAILKEAEQRANILIKNSKSAVAYIDQGVHIFANDPYLEMFGYQAMEEIIGVPVVDLIAGGDNVKGFKQFLRKFDKGDRSQVEFSFESKRTDGSTFASKLQLAAATLDGEPVTQMIIQQNENNSAELAKKLAEAERQDTLTGLSNRLAFTESLQGTQQEVARGDIKSAALLYIRMDGMGKIHSSTGLTGIDTAVKQVAWVLDETAKKAHDASVSRFSDTSFALVVDEINKEQAMALAEQLAERVANMLIEVGSRTVTTTLSIGVVMMDVNAPEAGVVLSRAMDTVQDINPDDEGMKVKAFDISAIAGEDDAVMAEYIQTALTQNKFVLKYQPIYDIDTDSSSLFEAFITLPQADGTEMTYDKLTPIAKKHNLLEKIDRWMLINASKHLASIRQSEPTARLLVGLSSASLADTNLAGIITQLTRAIGGGSDVLTLQFSEQDLVDYMAVAKRQFIALANIDCPVGMNGFGVTAKSAEVLDYLSPNMVRLARSYTKDLDREANLTALQGLVNTATEKGASTLMPYIEEASTMSMAWSVGARYLQGDYLQPANTEITFPPPAEE</sequence>
<dbReference type="CDD" id="cd00130">
    <property type="entry name" value="PAS"/>
    <property type="match status" value="1"/>
</dbReference>
<dbReference type="EMBL" id="UGQU01000001">
    <property type="protein sequence ID" value="STZ56315.1"/>
    <property type="molecule type" value="Genomic_DNA"/>
</dbReference>
<dbReference type="PANTHER" id="PTHR33121:SF79">
    <property type="entry name" value="CYCLIC DI-GMP PHOSPHODIESTERASE PDED-RELATED"/>
    <property type="match status" value="1"/>
</dbReference>
<protein>
    <submittedName>
        <fullName evidence="3">Bacteriophytochrome cph2</fullName>
    </submittedName>
</protein>
<feature type="domain" description="GGDEF" evidence="2">
    <location>
        <begin position="340"/>
        <end position="476"/>
    </location>
</feature>
<dbReference type="InterPro" id="IPR035919">
    <property type="entry name" value="EAL_sf"/>
</dbReference>
<dbReference type="PROSITE" id="PS50883">
    <property type="entry name" value="EAL"/>
    <property type="match status" value="1"/>
</dbReference>
<dbReference type="SUPFAM" id="SSF55785">
    <property type="entry name" value="PYP-like sensor domain (PAS domain)"/>
    <property type="match status" value="1"/>
</dbReference>
<reference evidence="3 4" key="1">
    <citation type="submission" date="2018-06" db="EMBL/GenBank/DDBJ databases">
        <authorList>
            <consortium name="Pathogen Informatics"/>
            <person name="Doyle S."/>
        </authorList>
    </citation>
    <scope>NUCLEOTIDE SEQUENCE [LARGE SCALE GENOMIC DNA]</scope>
    <source>
        <strain evidence="3 4">NCTC10359</strain>
    </source>
</reference>
<dbReference type="InterPro" id="IPR043128">
    <property type="entry name" value="Rev_trsase/Diguanyl_cyclase"/>
</dbReference>
<dbReference type="Pfam" id="PF00563">
    <property type="entry name" value="EAL"/>
    <property type="match status" value="1"/>
</dbReference>
<dbReference type="InterPro" id="IPR029787">
    <property type="entry name" value="Nucleotide_cyclase"/>
</dbReference>
<dbReference type="PROSITE" id="PS50887">
    <property type="entry name" value="GGDEF"/>
    <property type="match status" value="1"/>
</dbReference>
<dbReference type="Gene3D" id="3.30.450.20">
    <property type="entry name" value="PAS domain"/>
    <property type="match status" value="1"/>
</dbReference>
<dbReference type="Gene3D" id="3.20.20.450">
    <property type="entry name" value="EAL domain"/>
    <property type="match status" value="1"/>
</dbReference>
<dbReference type="InterPro" id="IPR000160">
    <property type="entry name" value="GGDEF_dom"/>
</dbReference>